<dbReference type="PIRSF" id="PIRSF001235">
    <property type="entry name" value="Amidase_carbamoylase"/>
    <property type="match status" value="1"/>
</dbReference>
<proteinExistence type="inferred from homology"/>
<evidence type="ECO:0000256" key="8">
    <source>
        <dbReference type="PIRSR" id="PIRSR001235-2"/>
    </source>
</evidence>
<feature type="binding site" evidence="7">
    <location>
        <position position="95"/>
    </location>
    <ligand>
        <name>Zn(2+)</name>
        <dbReference type="ChEBI" id="CHEBI:29105"/>
        <label>1</label>
    </ligand>
</feature>
<feature type="binding site" evidence="7">
    <location>
        <position position="95"/>
    </location>
    <ligand>
        <name>Zn(2+)</name>
        <dbReference type="ChEBI" id="CHEBI:29105"/>
        <label>2</label>
    </ligand>
</feature>
<sequence>MIELDSRIEQAARRMMGRLDTLADCTDGPGLTRLPFTPAHRAAVTMVTGWMREAGLATGLDAAGTLVGRRAGPDGARALLIGSHLDTVRNAGRFDGAFGVLAGIAAMEVLDAVALPFAVEVLGFGDEEGVRFPVTLTGSRALAGRLDAATLADAYDADGISFADALADFGGDAGAIATLARDPAGVLAYVEPHIEQGPVLERAGRRIGVVSAINGATRMRFVVLGRAGHSGTEPMAGRRDALAAAAEMVGAIRAVGLAHASLTATVGQMSVLPGAANVVPGEVRFSLDLRAPDDTLRERALAEIRQALDTIAQAHHVVCQGEIVHEAAAARCDPDWQQRLHRAASALGEPTMTLSSGAGHDAMVMGTLGPVAMIFARCRDGLSHHPDEFLSLEDGTATLRVLVRALLDLRG</sequence>
<protein>
    <submittedName>
        <fullName evidence="10">Allantoate deiminase</fullName>
        <ecNumber evidence="10">3.5.3.9</ecNumber>
    </submittedName>
</protein>
<evidence type="ECO:0000256" key="2">
    <source>
        <dbReference type="ARBA" id="ARBA00006153"/>
    </source>
</evidence>
<comment type="cofactor">
    <cofactor evidence="7">
        <name>Zn(2+)</name>
        <dbReference type="ChEBI" id="CHEBI:29105"/>
    </cofactor>
    <text evidence="7">Binds 2 Zn(2+) ions per subunit.</text>
</comment>
<feature type="binding site" evidence="8">
    <location>
        <position position="290"/>
    </location>
    <ligand>
        <name>allantoate</name>
        <dbReference type="ChEBI" id="CHEBI:17536"/>
    </ligand>
</feature>
<dbReference type="RefSeq" id="WP_246330083.1">
    <property type="nucleotide sequence ID" value="NZ_JACHXV010000004.1"/>
</dbReference>
<evidence type="ECO:0000313" key="11">
    <source>
        <dbReference type="Proteomes" id="UP000557688"/>
    </source>
</evidence>
<keyword evidence="4 7" id="KW-0479">Metal-binding</keyword>
<evidence type="ECO:0000256" key="5">
    <source>
        <dbReference type="ARBA" id="ARBA00022801"/>
    </source>
</evidence>
<feature type="binding site" evidence="7">
    <location>
        <position position="84"/>
    </location>
    <ligand>
        <name>Zn(2+)</name>
        <dbReference type="ChEBI" id="CHEBI:29105"/>
        <label>1</label>
    </ligand>
</feature>
<dbReference type="Gene3D" id="3.30.70.360">
    <property type="match status" value="1"/>
</dbReference>
<feature type="binding site" evidence="8">
    <location>
        <position position="218"/>
    </location>
    <ligand>
        <name>allantoate</name>
        <dbReference type="ChEBI" id="CHEBI:17536"/>
    </ligand>
</feature>
<evidence type="ECO:0000256" key="1">
    <source>
        <dbReference type="ARBA" id="ARBA00001936"/>
    </source>
</evidence>
<dbReference type="AlphaFoldDB" id="A0A839UZP9"/>
<keyword evidence="5 10" id="KW-0378">Hydrolase</keyword>
<gene>
    <name evidence="10" type="ORF">FHR90_001423</name>
</gene>
<evidence type="ECO:0000313" key="10">
    <source>
        <dbReference type="EMBL" id="MBB3173600.1"/>
    </source>
</evidence>
<dbReference type="Pfam" id="PF01546">
    <property type="entry name" value="Peptidase_M20"/>
    <property type="match status" value="1"/>
</dbReference>
<dbReference type="Pfam" id="PF07687">
    <property type="entry name" value="M20_dimer"/>
    <property type="match status" value="1"/>
</dbReference>
<accession>A0A839UZP9</accession>
<comment type="subunit">
    <text evidence="3">Homodimer.</text>
</comment>
<name>A0A839UZP9_9PROT</name>
<evidence type="ECO:0000256" key="3">
    <source>
        <dbReference type="ARBA" id="ARBA00011738"/>
    </source>
</evidence>
<feature type="binding site" evidence="8">
    <location>
        <position position="277"/>
    </location>
    <ligand>
        <name>allantoate</name>
        <dbReference type="ChEBI" id="CHEBI:17536"/>
    </ligand>
</feature>
<comment type="cofactor">
    <cofactor evidence="1">
        <name>Mn(2+)</name>
        <dbReference type="ChEBI" id="CHEBI:29035"/>
    </cofactor>
</comment>
<dbReference type="NCBIfam" id="TIGR01879">
    <property type="entry name" value="hydantase"/>
    <property type="match status" value="1"/>
</dbReference>
<dbReference type="PANTHER" id="PTHR32494">
    <property type="entry name" value="ALLANTOATE DEIMINASE-RELATED"/>
    <property type="match status" value="1"/>
</dbReference>
<keyword evidence="11" id="KW-1185">Reference proteome</keyword>
<comment type="caution">
    <text evidence="10">The sequence shown here is derived from an EMBL/GenBank/DDBJ whole genome shotgun (WGS) entry which is preliminary data.</text>
</comment>
<dbReference type="SUPFAM" id="SSF53187">
    <property type="entry name" value="Zn-dependent exopeptidases"/>
    <property type="match status" value="1"/>
</dbReference>
<feature type="binding site" evidence="7">
    <location>
        <position position="128"/>
    </location>
    <ligand>
        <name>Zn(2+)</name>
        <dbReference type="ChEBI" id="CHEBI:29105"/>
        <label>2</label>
    </ligand>
</feature>
<comment type="similarity">
    <text evidence="2">Belongs to the peptidase M20 family.</text>
</comment>
<dbReference type="Proteomes" id="UP000557688">
    <property type="component" value="Unassembled WGS sequence"/>
</dbReference>
<dbReference type="SUPFAM" id="SSF55031">
    <property type="entry name" value="Bacterial exopeptidase dimerisation domain"/>
    <property type="match status" value="1"/>
</dbReference>
<keyword evidence="7" id="KW-0862">Zinc</keyword>
<dbReference type="InterPro" id="IPR011650">
    <property type="entry name" value="Peptidase_M20_dimer"/>
</dbReference>
<organism evidence="10 11">
    <name type="scientific">Endobacter medicaginis</name>
    <dbReference type="NCBI Taxonomy" id="1181271"/>
    <lineage>
        <taxon>Bacteria</taxon>
        <taxon>Pseudomonadati</taxon>
        <taxon>Pseudomonadota</taxon>
        <taxon>Alphaproteobacteria</taxon>
        <taxon>Acetobacterales</taxon>
        <taxon>Acetobacteraceae</taxon>
        <taxon>Endobacter</taxon>
    </lineage>
</organism>
<dbReference type="InterPro" id="IPR036264">
    <property type="entry name" value="Bact_exopeptidase_dim_dom"/>
</dbReference>
<evidence type="ECO:0000259" key="9">
    <source>
        <dbReference type="Pfam" id="PF07687"/>
    </source>
</evidence>
<evidence type="ECO:0000256" key="7">
    <source>
        <dbReference type="PIRSR" id="PIRSR001235-1"/>
    </source>
</evidence>
<dbReference type="InterPro" id="IPR002933">
    <property type="entry name" value="Peptidase_M20"/>
</dbReference>
<dbReference type="EMBL" id="JACHXV010000004">
    <property type="protein sequence ID" value="MBB3173600.1"/>
    <property type="molecule type" value="Genomic_DNA"/>
</dbReference>
<feature type="binding site" evidence="7">
    <location>
        <position position="384"/>
    </location>
    <ligand>
        <name>Zn(2+)</name>
        <dbReference type="ChEBI" id="CHEBI:29105"/>
        <label>2</label>
    </ligand>
</feature>
<evidence type="ECO:0000256" key="6">
    <source>
        <dbReference type="ARBA" id="ARBA00023211"/>
    </source>
</evidence>
<feature type="domain" description="Peptidase M20 dimerisation" evidence="9">
    <location>
        <begin position="214"/>
        <end position="313"/>
    </location>
</feature>
<dbReference type="GO" id="GO:0047652">
    <property type="term" value="F:allantoate deiminase activity"/>
    <property type="evidence" value="ECO:0007669"/>
    <property type="project" value="UniProtKB-EC"/>
</dbReference>
<dbReference type="GO" id="GO:0046872">
    <property type="term" value="F:metal ion binding"/>
    <property type="evidence" value="ECO:0007669"/>
    <property type="project" value="UniProtKB-KW"/>
</dbReference>
<feature type="binding site" evidence="7">
    <location>
        <position position="193"/>
    </location>
    <ligand>
        <name>Zn(2+)</name>
        <dbReference type="ChEBI" id="CHEBI:29105"/>
        <label>1</label>
    </ligand>
</feature>
<dbReference type="Gene3D" id="3.40.630.10">
    <property type="entry name" value="Zn peptidases"/>
    <property type="match status" value="1"/>
</dbReference>
<keyword evidence="6" id="KW-0464">Manganese</keyword>
<reference evidence="10 11" key="1">
    <citation type="submission" date="2020-08" db="EMBL/GenBank/DDBJ databases">
        <title>Genomic Encyclopedia of Type Strains, Phase III (KMG-III): the genomes of soil and plant-associated and newly described type strains.</title>
        <authorList>
            <person name="Whitman W."/>
        </authorList>
    </citation>
    <scope>NUCLEOTIDE SEQUENCE [LARGE SCALE GENOMIC DNA]</scope>
    <source>
        <strain evidence="10 11">CECT 8088</strain>
    </source>
</reference>
<dbReference type="CDD" id="cd03884">
    <property type="entry name" value="M20_bAS"/>
    <property type="match status" value="1"/>
</dbReference>
<dbReference type="EC" id="3.5.3.9" evidence="10"/>
<dbReference type="PANTHER" id="PTHR32494:SF19">
    <property type="entry name" value="ALLANTOATE DEIMINASE-RELATED"/>
    <property type="match status" value="1"/>
</dbReference>
<dbReference type="InterPro" id="IPR010158">
    <property type="entry name" value="Amidase_Cbmase"/>
</dbReference>
<evidence type="ECO:0000256" key="4">
    <source>
        <dbReference type="ARBA" id="ARBA00022723"/>
    </source>
</evidence>